<evidence type="ECO:0000256" key="1">
    <source>
        <dbReference type="ARBA" id="ARBA00004418"/>
    </source>
</evidence>
<dbReference type="PANTHER" id="PTHR30024:SF47">
    <property type="entry name" value="TAURINE-BINDING PERIPLASMIC PROTEIN"/>
    <property type="match status" value="1"/>
</dbReference>
<organism evidence="5">
    <name type="scientific">freshwater metagenome</name>
    <dbReference type="NCBI Taxonomy" id="449393"/>
    <lineage>
        <taxon>unclassified sequences</taxon>
        <taxon>metagenomes</taxon>
        <taxon>ecological metagenomes</taxon>
    </lineage>
</organism>
<gene>
    <name evidence="5" type="ORF">UFOPK2844_00875</name>
</gene>
<dbReference type="InterPro" id="IPR015168">
    <property type="entry name" value="SsuA/THI5"/>
</dbReference>
<dbReference type="AlphaFoldDB" id="A0A6J6UD41"/>
<comment type="similarity">
    <text evidence="2">Belongs to the bacterial solute-binding protein SsuA/TauA family.</text>
</comment>
<comment type="subcellular location">
    <subcellularLocation>
        <location evidence="1">Periplasm</location>
    </subcellularLocation>
</comment>
<evidence type="ECO:0000313" key="5">
    <source>
        <dbReference type="EMBL" id="CAB4757761.1"/>
    </source>
</evidence>
<feature type="domain" description="SsuA/THI5-like" evidence="4">
    <location>
        <begin position="146"/>
        <end position="272"/>
    </location>
</feature>
<sequence length="345" mass="37839">MRRFREICASFVILAITITATNTAVSDTQITLACESSAPVTEIGRLTIGASIQNLPSVEWGIRQGCFKKYGLTVKSAPVATFPLGLAGLISKSYDLYGTTPVNFLKAIADGTFKGKIVASKYGYTAPELERVKQEPLYPGELLMGTALIVKKSSNIFSYKDLVGKKIAILSFQGADHAGILLAMRELGIRNPKIEFLAMSNTQMSDVLKNGDVDAVVSADPIASQIIHDFGRLVAYPGIYMQEIGTAFVFITSEETSKEKTLALRAFQKANLEINRLLNKPENEASYRKTLSEVSKVSQEVANKVRITVFSENNVTISQLAYLPSRLKKVGFYKGRFELGPVLFR</sequence>
<proteinExistence type="inferred from homology"/>
<evidence type="ECO:0000259" key="4">
    <source>
        <dbReference type="Pfam" id="PF09084"/>
    </source>
</evidence>
<dbReference type="GO" id="GO:0042597">
    <property type="term" value="C:periplasmic space"/>
    <property type="evidence" value="ECO:0007669"/>
    <property type="project" value="UniProtKB-SubCell"/>
</dbReference>
<dbReference type="Gene3D" id="3.40.190.10">
    <property type="entry name" value="Periplasmic binding protein-like II"/>
    <property type="match status" value="2"/>
</dbReference>
<reference evidence="5" key="1">
    <citation type="submission" date="2020-05" db="EMBL/GenBank/DDBJ databases">
        <authorList>
            <person name="Chiriac C."/>
            <person name="Salcher M."/>
            <person name="Ghai R."/>
            <person name="Kavagutti S V."/>
        </authorList>
    </citation>
    <scope>NUCLEOTIDE SEQUENCE</scope>
</reference>
<dbReference type="PANTHER" id="PTHR30024">
    <property type="entry name" value="ALIPHATIC SULFONATES-BINDING PROTEIN-RELATED"/>
    <property type="match status" value="1"/>
</dbReference>
<dbReference type="SUPFAM" id="SSF53850">
    <property type="entry name" value="Periplasmic binding protein-like II"/>
    <property type="match status" value="1"/>
</dbReference>
<name>A0A6J6UD41_9ZZZZ</name>
<dbReference type="Pfam" id="PF09084">
    <property type="entry name" value="NMT1"/>
    <property type="match status" value="1"/>
</dbReference>
<keyword evidence="3" id="KW-0732">Signal</keyword>
<protein>
    <submittedName>
        <fullName evidence="5">Unannotated protein</fullName>
    </submittedName>
</protein>
<accession>A0A6J6UD41</accession>
<evidence type="ECO:0000256" key="3">
    <source>
        <dbReference type="ARBA" id="ARBA00022729"/>
    </source>
</evidence>
<dbReference type="EMBL" id="CAEZZG010000012">
    <property type="protein sequence ID" value="CAB4757761.1"/>
    <property type="molecule type" value="Genomic_DNA"/>
</dbReference>
<evidence type="ECO:0000256" key="2">
    <source>
        <dbReference type="ARBA" id="ARBA00010742"/>
    </source>
</evidence>